<evidence type="ECO:0000256" key="1">
    <source>
        <dbReference type="ARBA" id="ARBA00022737"/>
    </source>
</evidence>
<feature type="repeat" description="ANK" evidence="3">
    <location>
        <begin position="120"/>
        <end position="152"/>
    </location>
</feature>
<name>R4WEC8_RIPPE</name>
<dbReference type="PROSITE" id="PS50297">
    <property type="entry name" value="ANK_REP_REGION"/>
    <property type="match status" value="3"/>
</dbReference>
<feature type="chain" id="PRO_5004372192" evidence="4">
    <location>
        <begin position="23"/>
        <end position="299"/>
    </location>
</feature>
<evidence type="ECO:0000313" key="5">
    <source>
        <dbReference type="EMBL" id="BAN21504.1"/>
    </source>
</evidence>
<proteinExistence type="evidence at transcript level"/>
<dbReference type="PANTHER" id="PTHR24171">
    <property type="entry name" value="ANKYRIN REPEAT DOMAIN-CONTAINING PROTEIN 39-RELATED"/>
    <property type="match status" value="1"/>
</dbReference>
<dbReference type="InterPro" id="IPR036770">
    <property type="entry name" value="Ankyrin_rpt-contain_sf"/>
</dbReference>
<reference evidence="5" key="1">
    <citation type="journal article" date="2013" name="PLoS ONE">
        <title>Gene expression in gut symbiotic organ of stinkbug affected by extracellular bacterial symbiont.</title>
        <authorList>
            <person name="Futahashi R."/>
            <person name="Tanaka K."/>
            <person name="Tanahashi M."/>
            <person name="Nikoh N."/>
            <person name="Kikuchi Y."/>
            <person name="Lee B.L."/>
            <person name="Fukatsu T."/>
        </authorList>
    </citation>
    <scope>NUCLEOTIDE SEQUENCE</scope>
    <source>
        <tissue evidence="5">Midgut</tissue>
    </source>
</reference>
<feature type="signal peptide" evidence="4">
    <location>
        <begin position="1"/>
        <end position="22"/>
    </location>
</feature>
<dbReference type="InterPro" id="IPR002110">
    <property type="entry name" value="Ankyrin_rpt"/>
</dbReference>
<keyword evidence="2 3" id="KW-0040">ANK repeat</keyword>
<keyword evidence="4" id="KW-0732">Signal</keyword>
<dbReference type="PROSITE" id="PS50088">
    <property type="entry name" value="ANK_REPEAT"/>
    <property type="match status" value="4"/>
</dbReference>
<feature type="repeat" description="ANK" evidence="3">
    <location>
        <begin position="91"/>
        <end position="119"/>
    </location>
</feature>
<dbReference type="EMBL" id="AK418293">
    <property type="protein sequence ID" value="BAN21504.1"/>
    <property type="molecule type" value="mRNA"/>
</dbReference>
<sequence>MESLTGLTPFLLLLAVMTVASSKEINGMHSEKIKFQVIDTSATNCSSIYNYSHLNELSTAVRSNDIPTFVRVLKRGICIRCLTYFLQQGILHIAVEYNAGGYILKKLVDSGADVNCQDNERNTPLHNAASGCKLFAVKALLSMGSSANAKNYKGMTPLHLAVLSYCNSTDILKELVKHGADMNTVDNSGSTPLARAITVYDKLKTLLDLGADLNFTDPFGMNVLHEAAYRSQTRQIPLLIQRKVCIDCQESSGWTALHLAAMVGSLDSARHLIEAGAAVNIRDQDGNTPLFYAQSQRRK</sequence>
<dbReference type="Pfam" id="PF12796">
    <property type="entry name" value="Ank_2"/>
    <property type="match status" value="2"/>
</dbReference>
<organism evidence="5">
    <name type="scientific">Riptortus pedestris</name>
    <name type="common">Bean bug</name>
    <dbReference type="NCBI Taxonomy" id="329032"/>
    <lineage>
        <taxon>Eukaryota</taxon>
        <taxon>Metazoa</taxon>
        <taxon>Ecdysozoa</taxon>
        <taxon>Arthropoda</taxon>
        <taxon>Hexapoda</taxon>
        <taxon>Insecta</taxon>
        <taxon>Pterygota</taxon>
        <taxon>Neoptera</taxon>
        <taxon>Paraneoptera</taxon>
        <taxon>Hemiptera</taxon>
        <taxon>Heteroptera</taxon>
        <taxon>Panheteroptera</taxon>
        <taxon>Pentatomomorpha</taxon>
        <taxon>Coreoidea</taxon>
        <taxon>Alydidae</taxon>
        <taxon>Riptortus</taxon>
    </lineage>
</organism>
<feature type="repeat" description="ANK" evidence="3">
    <location>
        <begin position="153"/>
        <end position="187"/>
    </location>
</feature>
<dbReference type="AlphaFoldDB" id="R4WEC8"/>
<accession>R4WEC8</accession>
<keyword evidence="1" id="KW-0677">Repeat</keyword>
<dbReference type="SMART" id="SM00248">
    <property type="entry name" value="ANK"/>
    <property type="match status" value="6"/>
</dbReference>
<feature type="non-terminal residue" evidence="5">
    <location>
        <position position="299"/>
    </location>
</feature>
<dbReference type="Gene3D" id="1.25.40.20">
    <property type="entry name" value="Ankyrin repeat-containing domain"/>
    <property type="match status" value="2"/>
</dbReference>
<protein>
    <submittedName>
        <fullName evidence="5">Uncharacterized protein</fullName>
    </submittedName>
</protein>
<dbReference type="SUPFAM" id="SSF48403">
    <property type="entry name" value="Ankyrin repeat"/>
    <property type="match status" value="1"/>
</dbReference>
<evidence type="ECO:0000256" key="2">
    <source>
        <dbReference type="ARBA" id="ARBA00023043"/>
    </source>
</evidence>
<evidence type="ECO:0000256" key="4">
    <source>
        <dbReference type="SAM" id="SignalP"/>
    </source>
</evidence>
<evidence type="ECO:0000256" key="3">
    <source>
        <dbReference type="PROSITE-ProRule" id="PRU00023"/>
    </source>
</evidence>
<feature type="repeat" description="ANK" evidence="3">
    <location>
        <begin position="252"/>
        <end position="284"/>
    </location>
</feature>